<dbReference type="Proteomes" id="UP000523821">
    <property type="component" value="Unassembled WGS sequence"/>
</dbReference>
<dbReference type="InterPro" id="IPR029044">
    <property type="entry name" value="Nucleotide-diphossugar_trans"/>
</dbReference>
<accession>A0A7W9CUF3</accession>
<dbReference type="Gene3D" id="3.90.550.10">
    <property type="entry name" value="Spore Coat Polysaccharide Biosynthesis Protein SpsA, Chain A"/>
    <property type="match status" value="1"/>
</dbReference>
<sequence length="282" mass="31813">MKVSVLLLAFNEEKNLPACLDALEWCDDIVLVDSGSLDRSVEVARARGVRVLQRPFDDFAGQRNWGLDHAAFRHEWVLHLDADEIVTEEFRRALDALEAGETLDGYFVPSKMMLFGRWLKYAGSYPSYQVRLGHRDRLRFVQVGHGQREAVPPSRVGTFDVPYLHYSFSHGLFSWLNKHVRYARDEARLILADRAAAGGSAAAGGAVGRRRAVKRLAARVPVLLRPLLRFFYVYVVRQGFRDGRAGLAYAFMLSVYEGMTAIFVLEATLGDRTAAEERPGEH</sequence>
<evidence type="ECO:0000256" key="1">
    <source>
        <dbReference type="ARBA" id="ARBA00038494"/>
    </source>
</evidence>
<reference evidence="3 4" key="1">
    <citation type="submission" date="2020-08" db="EMBL/GenBank/DDBJ databases">
        <title>Genomic Encyclopedia of Type Strains, Phase IV (KMG-IV): sequencing the most valuable type-strain genomes for metagenomic binning, comparative biology and taxonomic classification.</title>
        <authorList>
            <person name="Goeker M."/>
        </authorList>
    </citation>
    <scope>NUCLEOTIDE SEQUENCE [LARGE SCALE GENOMIC DNA]</scope>
    <source>
        <strain evidence="3 4">DSM 16268</strain>
    </source>
</reference>
<dbReference type="PANTHER" id="PTHR43630">
    <property type="entry name" value="POLY-BETA-1,6-N-ACETYL-D-GLUCOSAMINE SYNTHASE"/>
    <property type="match status" value="1"/>
</dbReference>
<dbReference type="GO" id="GO:0016740">
    <property type="term" value="F:transferase activity"/>
    <property type="evidence" value="ECO:0007669"/>
    <property type="project" value="UniProtKB-KW"/>
</dbReference>
<evidence type="ECO:0000313" key="4">
    <source>
        <dbReference type="Proteomes" id="UP000523821"/>
    </source>
</evidence>
<organism evidence="3 4">
    <name type="scientific">Prosthecomicrobium pneumaticum</name>
    <dbReference type="NCBI Taxonomy" id="81895"/>
    <lineage>
        <taxon>Bacteria</taxon>
        <taxon>Pseudomonadati</taxon>
        <taxon>Pseudomonadota</taxon>
        <taxon>Alphaproteobacteria</taxon>
        <taxon>Hyphomicrobiales</taxon>
        <taxon>Kaistiaceae</taxon>
        <taxon>Prosthecomicrobium</taxon>
    </lineage>
</organism>
<comment type="similarity">
    <text evidence="1">Belongs to the glycosyltransferase 2 family. WaaE/KdtX subfamily.</text>
</comment>
<feature type="domain" description="Glycosyltransferase 2-like" evidence="2">
    <location>
        <begin position="4"/>
        <end position="120"/>
    </location>
</feature>
<dbReference type="InterPro" id="IPR001173">
    <property type="entry name" value="Glyco_trans_2-like"/>
</dbReference>
<keyword evidence="4" id="KW-1185">Reference proteome</keyword>
<evidence type="ECO:0000313" key="3">
    <source>
        <dbReference type="EMBL" id="MBB5751864.1"/>
    </source>
</evidence>
<gene>
    <name evidence="3" type="ORF">GGQ63_000916</name>
</gene>
<dbReference type="SUPFAM" id="SSF53448">
    <property type="entry name" value="Nucleotide-diphospho-sugar transferases"/>
    <property type="match status" value="1"/>
</dbReference>
<dbReference type="PANTHER" id="PTHR43630:SF2">
    <property type="entry name" value="GLYCOSYLTRANSFERASE"/>
    <property type="match status" value="1"/>
</dbReference>
<dbReference type="Pfam" id="PF00535">
    <property type="entry name" value="Glycos_transf_2"/>
    <property type="match status" value="1"/>
</dbReference>
<dbReference type="AlphaFoldDB" id="A0A7W9CUF3"/>
<proteinExistence type="inferred from homology"/>
<dbReference type="RefSeq" id="WP_183853017.1">
    <property type="nucleotide sequence ID" value="NZ_JACHOO010000002.1"/>
</dbReference>
<name>A0A7W9CUF3_9HYPH</name>
<dbReference type="EMBL" id="JACHOO010000002">
    <property type="protein sequence ID" value="MBB5751864.1"/>
    <property type="molecule type" value="Genomic_DNA"/>
</dbReference>
<keyword evidence="3" id="KW-0808">Transferase</keyword>
<dbReference type="CDD" id="cd02511">
    <property type="entry name" value="Beta4Glucosyltransferase"/>
    <property type="match status" value="1"/>
</dbReference>
<comment type="caution">
    <text evidence="3">The sequence shown here is derived from an EMBL/GenBank/DDBJ whole genome shotgun (WGS) entry which is preliminary data.</text>
</comment>
<protein>
    <submittedName>
        <fullName evidence="3">Glycosyltransferase involved in cell wall biosynthesis</fullName>
    </submittedName>
</protein>
<evidence type="ECO:0000259" key="2">
    <source>
        <dbReference type="Pfam" id="PF00535"/>
    </source>
</evidence>